<keyword evidence="5" id="KW-0539">Nucleus</keyword>
<keyword evidence="2" id="KW-0479">Metal-binding</keyword>
<dbReference type="GO" id="GO:0008270">
    <property type="term" value="F:zinc ion binding"/>
    <property type="evidence" value="ECO:0007669"/>
    <property type="project" value="InterPro"/>
</dbReference>
<feature type="compositionally biased region" description="Polar residues" evidence="6">
    <location>
        <begin position="625"/>
        <end position="639"/>
    </location>
</feature>
<dbReference type="GO" id="GO:0000981">
    <property type="term" value="F:DNA-binding transcription factor activity, RNA polymerase II-specific"/>
    <property type="evidence" value="ECO:0007669"/>
    <property type="project" value="InterPro"/>
</dbReference>
<feature type="domain" description="Xylanolytic transcriptional activator regulatory" evidence="7">
    <location>
        <begin position="213"/>
        <end position="304"/>
    </location>
</feature>
<comment type="subcellular location">
    <subcellularLocation>
        <location evidence="1">Nucleus</location>
    </subcellularLocation>
</comment>
<reference evidence="8 9" key="1">
    <citation type="submission" date="2016-03" db="EMBL/GenBank/DDBJ databases">
        <authorList>
            <person name="Ploux O."/>
        </authorList>
    </citation>
    <scope>NUCLEOTIDE SEQUENCE [LARGE SCALE GENOMIC DNA]</scope>
    <source>
        <strain evidence="8 9">UAMH 11012</strain>
    </source>
</reference>
<feature type="compositionally biased region" description="Basic and acidic residues" evidence="6">
    <location>
        <begin position="39"/>
        <end position="68"/>
    </location>
</feature>
<dbReference type="CDD" id="cd12148">
    <property type="entry name" value="fungal_TF_MHR"/>
    <property type="match status" value="1"/>
</dbReference>
<dbReference type="SMART" id="SM00906">
    <property type="entry name" value="Fungal_trans"/>
    <property type="match status" value="1"/>
</dbReference>
<dbReference type="OrthoDB" id="5370478at2759"/>
<feature type="region of interest" description="Disordered" evidence="6">
    <location>
        <begin position="31"/>
        <end position="77"/>
    </location>
</feature>
<evidence type="ECO:0000259" key="7">
    <source>
        <dbReference type="SMART" id="SM00906"/>
    </source>
</evidence>
<name>A0A1L7XI89_9HELO</name>
<evidence type="ECO:0000256" key="6">
    <source>
        <dbReference type="SAM" id="MobiDB-lite"/>
    </source>
</evidence>
<evidence type="ECO:0000256" key="5">
    <source>
        <dbReference type="ARBA" id="ARBA00023242"/>
    </source>
</evidence>
<keyword evidence="4" id="KW-0804">Transcription</keyword>
<evidence type="ECO:0000256" key="4">
    <source>
        <dbReference type="ARBA" id="ARBA00023163"/>
    </source>
</evidence>
<gene>
    <name evidence="8" type="ORF">PAC_14654</name>
</gene>
<proteinExistence type="predicted"/>
<accession>A0A1L7XI89</accession>
<dbReference type="GO" id="GO:0005634">
    <property type="term" value="C:nucleus"/>
    <property type="evidence" value="ECO:0007669"/>
    <property type="project" value="UniProtKB-SubCell"/>
</dbReference>
<dbReference type="InterPro" id="IPR050815">
    <property type="entry name" value="TF_fung"/>
</dbReference>
<dbReference type="GO" id="GO:0006351">
    <property type="term" value="P:DNA-templated transcription"/>
    <property type="evidence" value="ECO:0007669"/>
    <property type="project" value="InterPro"/>
</dbReference>
<dbReference type="AlphaFoldDB" id="A0A1L7XI89"/>
<evidence type="ECO:0000256" key="3">
    <source>
        <dbReference type="ARBA" id="ARBA00023015"/>
    </source>
</evidence>
<dbReference type="Proteomes" id="UP000184330">
    <property type="component" value="Unassembled WGS sequence"/>
</dbReference>
<protein>
    <submittedName>
        <fullName evidence="8">Related to general repressor of transcription</fullName>
    </submittedName>
</protein>
<evidence type="ECO:0000313" key="8">
    <source>
        <dbReference type="EMBL" id="CZR64755.1"/>
    </source>
</evidence>
<keyword evidence="9" id="KW-1185">Reference proteome</keyword>
<dbReference type="GO" id="GO:0003677">
    <property type="term" value="F:DNA binding"/>
    <property type="evidence" value="ECO:0007669"/>
    <property type="project" value="InterPro"/>
</dbReference>
<dbReference type="InterPro" id="IPR007219">
    <property type="entry name" value="XnlR_reg_dom"/>
</dbReference>
<dbReference type="STRING" id="576137.A0A1L7XI89"/>
<organism evidence="8 9">
    <name type="scientific">Phialocephala subalpina</name>
    <dbReference type="NCBI Taxonomy" id="576137"/>
    <lineage>
        <taxon>Eukaryota</taxon>
        <taxon>Fungi</taxon>
        <taxon>Dikarya</taxon>
        <taxon>Ascomycota</taxon>
        <taxon>Pezizomycotina</taxon>
        <taxon>Leotiomycetes</taxon>
        <taxon>Helotiales</taxon>
        <taxon>Mollisiaceae</taxon>
        <taxon>Phialocephala</taxon>
        <taxon>Phialocephala fortinii species complex</taxon>
    </lineage>
</organism>
<evidence type="ECO:0000256" key="2">
    <source>
        <dbReference type="ARBA" id="ARBA00022723"/>
    </source>
</evidence>
<sequence length="808" mass="90356">MSANNYPGVNNGIHSVCKACAQSNRECTYPVAGSTPAPKRSEHPITIKQEGDTGESKKRIRKVEDTGRRNSQKPGEDVLESPILTRKVWDELYEIFKLHFSTEMPFLHPPTFRNRMRQAAFPRDPATSPTDIEEGRVLLLGVLTLTARFHPGLVAHHSPSQDDPLAASEYYATALAAAFGPTIRNISSPSLENIQALLMLGLYDWGQTRGMSAWLYVGLAIRLAFPMGLAFEDDPDKLLTQDSQGATVVRNLATREDAIEKEVRRRTLWSCFIMDRMLGAGKERPTMIKVDMLRVQLPCSDDQFLFVHNVKTGFLNSHWLDGTAVHNELSSVNDDGVLSRYIRLVDIFGRLSEWSYAGGRRTEKLPPWDPSTNFFKLRRQLDEFHEALPSSLTFTEANLSAHIEKRNATTYASLHTLYSLCLIVLHREYIPFIPLRCSKPQGPLDAPTFPPEEYDIPDRFWEASAEKIMGASRDIIEIVRTCQDSNALPESPQIGFAVWQAAFVSLYAAWFPQMDTAHVLVGNNPRPPPVDKNKGFPGLTKEILREMAPRLKMVRVYLKSIGKMNDYFAFVHHEFVDKYRRTPFSGGGLEVYKKYEKELKEFGELKDADTTALSEGSDPADQVRSRASTNDIPGSSNGEPMQGVESAPRPNGAWAPINASSPPVEVEERLKYSHGPSPYGVPYQQYSPNQSSTAPSLMSASNGDSTSGLNSPYVNNQMPYGSQPPHVATYPSIAQHTMAPPHPQAEYAADDSPAYQKWIGEQERITMNSGFDNFQQITPMENWPLPIQGMETPTFIQTVWAAPVGTTW</sequence>
<dbReference type="PANTHER" id="PTHR47338">
    <property type="entry name" value="ZN(II)2CYS6 TRANSCRIPTION FACTOR (EUROFUNG)-RELATED"/>
    <property type="match status" value="1"/>
</dbReference>
<feature type="region of interest" description="Disordered" evidence="6">
    <location>
        <begin position="672"/>
        <end position="707"/>
    </location>
</feature>
<evidence type="ECO:0000256" key="1">
    <source>
        <dbReference type="ARBA" id="ARBA00004123"/>
    </source>
</evidence>
<feature type="region of interest" description="Disordered" evidence="6">
    <location>
        <begin position="610"/>
        <end position="650"/>
    </location>
</feature>
<dbReference type="PANTHER" id="PTHR47338:SF5">
    <property type="entry name" value="ZN(II)2CYS6 TRANSCRIPTION FACTOR (EUROFUNG)"/>
    <property type="match status" value="1"/>
</dbReference>
<dbReference type="EMBL" id="FJOG01000028">
    <property type="protein sequence ID" value="CZR64755.1"/>
    <property type="molecule type" value="Genomic_DNA"/>
</dbReference>
<dbReference type="Pfam" id="PF04082">
    <property type="entry name" value="Fungal_trans"/>
    <property type="match status" value="1"/>
</dbReference>
<evidence type="ECO:0000313" key="9">
    <source>
        <dbReference type="Proteomes" id="UP000184330"/>
    </source>
</evidence>
<feature type="compositionally biased region" description="Polar residues" evidence="6">
    <location>
        <begin position="684"/>
        <end position="707"/>
    </location>
</feature>
<keyword evidence="3" id="KW-0805">Transcription regulation</keyword>